<dbReference type="InterPro" id="IPR036412">
    <property type="entry name" value="HAD-like_sf"/>
</dbReference>
<gene>
    <name evidence="17" type="ORF">JYU14_04575</name>
</gene>
<comment type="similarity">
    <text evidence="2 15">Belongs to the cation transport ATPase (P-type) (TC 3.A.3) family. Type IB subfamily.</text>
</comment>
<dbReference type="InterPro" id="IPR023214">
    <property type="entry name" value="HAD_sf"/>
</dbReference>
<dbReference type="PRINTS" id="PR00943">
    <property type="entry name" value="CUATPASE"/>
</dbReference>
<dbReference type="InterPro" id="IPR027256">
    <property type="entry name" value="P-typ_ATPase_IB"/>
</dbReference>
<keyword evidence="10" id="KW-0460">Magnesium</keyword>
<keyword evidence="11" id="KW-1278">Translocase</keyword>
<dbReference type="SUPFAM" id="SSF55008">
    <property type="entry name" value="HMA, heavy metal-associated domain"/>
    <property type="match status" value="1"/>
</dbReference>
<name>A0ABS3AS30_9BACT</name>
<dbReference type="PROSITE" id="PS50846">
    <property type="entry name" value="HMA_2"/>
    <property type="match status" value="1"/>
</dbReference>
<keyword evidence="14 15" id="KW-0472">Membrane</keyword>
<evidence type="ECO:0000256" key="6">
    <source>
        <dbReference type="ARBA" id="ARBA00022692"/>
    </source>
</evidence>
<evidence type="ECO:0000256" key="8">
    <source>
        <dbReference type="ARBA" id="ARBA00022741"/>
    </source>
</evidence>
<dbReference type="PROSITE" id="PS00154">
    <property type="entry name" value="ATPASE_E1_E2"/>
    <property type="match status" value="1"/>
</dbReference>
<evidence type="ECO:0000256" key="2">
    <source>
        <dbReference type="ARBA" id="ARBA00006024"/>
    </source>
</evidence>
<evidence type="ECO:0000256" key="11">
    <source>
        <dbReference type="ARBA" id="ARBA00022967"/>
    </source>
</evidence>
<keyword evidence="8 15" id="KW-0547">Nucleotide-binding</keyword>
<organism evidence="17 18">
    <name type="scientific">Simkania negevensis</name>
    <dbReference type="NCBI Taxonomy" id="83561"/>
    <lineage>
        <taxon>Bacteria</taxon>
        <taxon>Pseudomonadati</taxon>
        <taxon>Chlamydiota</taxon>
        <taxon>Chlamydiia</taxon>
        <taxon>Parachlamydiales</taxon>
        <taxon>Simkaniaceae</taxon>
        <taxon>Simkania</taxon>
    </lineage>
</organism>
<dbReference type="InterPro" id="IPR059000">
    <property type="entry name" value="ATPase_P-type_domA"/>
</dbReference>
<evidence type="ECO:0000256" key="13">
    <source>
        <dbReference type="ARBA" id="ARBA00023065"/>
    </source>
</evidence>
<dbReference type="SUPFAM" id="SSF56784">
    <property type="entry name" value="HAD-like"/>
    <property type="match status" value="1"/>
</dbReference>
<dbReference type="Proteomes" id="UP000722121">
    <property type="component" value="Unassembled WGS sequence"/>
</dbReference>
<keyword evidence="12 15" id="KW-1133">Transmembrane helix</keyword>
<feature type="transmembrane region" description="Helical" evidence="15">
    <location>
        <begin position="131"/>
        <end position="153"/>
    </location>
</feature>
<feature type="transmembrane region" description="Helical" evidence="15">
    <location>
        <begin position="381"/>
        <end position="403"/>
    </location>
</feature>
<reference evidence="17 18" key="1">
    <citation type="submission" date="2021-02" db="EMBL/GenBank/DDBJ databases">
        <title>Activity-based single-cell genomes from oceanic crustal fluid captures similar information to metagenomic and metatranscriptomic surveys with orders of magnitude less sampling.</title>
        <authorList>
            <person name="D'Angelo T.S."/>
            <person name="Orcutt B.N."/>
        </authorList>
    </citation>
    <scope>NUCLEOTIDE SEQUENCE [LARGE SCALE GENOMIC DNA]</scope>
    <source>
        <strain evidence="17">AH-315-G07</strain>
    </source>
</reference>
<dbReference type="SUPFAM" id="SSF81653">
    <property type="entry name" value="Calcium ATPase, transduction domain A"/>
    <property type="match status" value="1"/>
</dbReference>
<sequence>MYQILKTQGKLHNIEENALFQQAVKAGLISNPLLLEQMRQKRRTPEDGEVRKLHLEVGQMWCPSCAELIRLCTLQQRGVHNCVVDYTTDLASIEYLPREVSQETLYNLISRLGYEPKKLGDEEGRRVSVTLYVRFFIALFCAMNIMMFSYPIYLEFYGIATDGYARLFSFLSLLLSIPVVFFCGWPIFRRFFLSATVGMFGMETLVTLGVATAAILSVYNIVSGNNEVYFDSMAMIIVFVLLGKIIESKAKFSARSSLVRLARSRPKRGRVLRKDGRTEYRLTKEIKLGERLQIVTGEKVVMDGVVCDGEGSCDESVMTGEHFPVVKRRGDTVLAGTVVKQGAFVYEVTTTEEETALQRIIDLVEQEIGGKSTYMRPVDAVVRWFVPTVVLIALLTIAIHAIAGSGSQALLYGIAVLLISCPCAIGIAAPLAEALLMSGLAAHGAIVRNRGCLRYLGKETAFVFDKTGTVTEGSFEVLEGLATLSKEERGVLAALSYHSRHPISCAIAEALQAEELAQLDAVEEVVGKGMRGYYQGKEARLGSFSFLGKGEKSKAAREEASNTMVSGTPVTEVYFVCGAAQQHTLYLGDRIKEGVADVLHSMDDCKTWLISGDQKATVAAIATECRFGHWAADCSPLYKAQEINRLKKEGYVVGMLGDGINDAPALSTAHVAVSVVNATDVSIQVSDILLTTDKLAVLQKIRLLGKKGRCIVKQNLFWAFFYNAVGIPLASLGLLKPLYATAAMVLSSVVVILNARRLNKRG</sequence>
<dbReference type="InterPro" id="IPR023299">
    <property type="entry name" value="ATPase_P-typ_cyto_dom_N"/>
</dbReference>
<feature type="transmembrane region" description="Helical" evidence="15">
    <location>
        <begin position="738"/>
        <end position="755"/>
    </location>
</feature>
<dbReference type="InterPro" id="IPR001757">
    <property type="entry name" value="P_typ_ATPase"/>
</dbReference>
<keyword evidence="6 15" id="KW-0812">Transmembrane</keyword>
<evidence type="ECO:0000256" key="5">
    <source>
        <dbReference type="ARBA" id="ARBA00022553"/>
    </source>
</evidence>
<evidence type="ECO:0000256" key="15">
    <source>
        <dbReference type="RuleBase" id="RU362081"/>
    </source>
</evidence>
<dbReference type="Pfam" id="PF00702">
    <property type="entry name" value="Hydrolase"/>
    <property type="match status" value="1"/>
</dbReference>
<evidence type="ECO:0000256" key="12">
    <source>
        <dbReference type="ARBA" id="ARBA00022989"/>
    </source>
</evidence>
<feature type="domain" description="HMA" evidence="16">
    <location>
        <begin position="51"/>
        <end position="117"/>
    </location>
</feature>
<comment type="subcellular location">
    <subcellularLocation>
        <location evidence="1">Cell membrane</location>
        <topology evidence="1">Multi-pass membrane protein</topology>
    </subcellularLocation>
</comment>
<feature type="transmembrane region" description="Helical" evidence="15">
    <location>
        <begin position="716"/>
        <end position="732"/>
    </location>
</feature>
<keyword evidence="5" id="KW-0597">Phosphoprotein</keyword>
<evidence type="ECO:0000256" key="9">
    <source>
        <dbReference type="ARBA" id="ARBA00022840"/>
    </source>
</evidence>
<dbReference type="NCBIfam" id="TIGR01494">
    <property type="entry name" value="ATPase_P-type"/>
    <property type="match status" value="1"/>
</dbReference>
<evidence type="ECO:0000313" key="18">
    <source>
        <dbReference type="Proteomes" id="UP000722121"/>
    </source>
</evidence>
<evidence type="ECO:0000256" key="7">
    <source>
        <dbReference type="ARBA" id="ARBA00022723"/>
    </source>
</evidence>
<evidence type="ECO:0000256" key="4">
    <source>
        <dbReference type="ARBA" id="ARBA00022475"/>
    </source>
</evidence>
<keyword evidence="18" id="KW-1185">Reference proteome</keyword>
<dbReference type="Gene3D" id="2.70.150.10">
    <property type="entry name" value="Calcium-transporting ATPase, cytoplasmic transduction domain A"/>
    <property type="match status" value="1"/>
</dbReference>
<dbReference type="EMBL" id="JAFITR010000115">
    <property type="protein sequence ID" value="MBN4067339.1"/>
    <property type="molecule type" value="Genomic_DNA"/>
</dbReference>
<dbReference type="Gene3D" id="3.40.1110.10">
    <property type="entry name" value="Calcium-transporting ATPase, cytoplasmic domain N"/>
    <property type="match status" value="1"/>
</dbReference>
<dbReference type="Gene3D" id="3.40.50.1000">
    <property type="entry name" value="HAD superfamily/HAD-like"/>
    <property type="match status" value="1"/>
</dbReference>
<evidence type="ECO:0000259" key="16">
    <source>
        <dbReference type="PROSITE" id="PS50846"/>
    </source>
</evidence>
<dbReference type="NCBIfam" id="TIGR01525">
    <property type="entry name" value="ATPase-IB_hvy"/>
    <property type="match status" value="1"/>
</dbReference>
<evidence type="ECO:0000313" key="17">
    <source>
        <dbReference type="EMBL" id="MBN4067339.1"/>
    </source>
</evidence>
<protein>
    <submittedName>
        <fullName evidence="17">Cation-translocating P-type ATPase</fullName>
    </submittedName>
</protein>
<feature type="transmembrane region" description="Helical" evidence="15">
    <location>
        <begin position="200"/>
        <end position="222"/>
    </location>
</feature>
<dbReference type="InterPro" id="IPR023298">
    <property type="entry name" value="ATPase_P-typ_TM_dom_sf"/>
</dbReference>
<comment type="caution">
    <text evidence="17">The sequence shown here is derived from an EMBL/GenBank/DDBJ whole genome shotgun (WGS) entry which is preliminary data.</text>
</comment>
<evidence type="ECO:0000256" key="14">
    <source>
        <dbReference type="ARBA" id="ARBA00023136"/>
    </source>
</evidence>
<dbReference type="InterPro" id="IPR036163">
    <property type="entry name" value="HMA_dom_sf"/>
</dbReference>
<dbReference type="Gene3D" id="3.30.70.100">
    <property type="match status" value="1"/>
</dbReference>
<dbReference type="InterPro" id="IPR008250">
    <property type="entry name" value="ATPase_P-typ_transduc_dom_A_sf"/>
</dbReference>
<feature type="transmembrane region" description="Helical" evidence="15">
    <location>
        <begin position="228"/>
        <end position="246"/>
    </location>
</feature>
<accession>A0ABS3AS30</accession>
<dbReference type="SUPFAM" id="SSF81665">
    <property type="entry name" value="Calcium ATPase, transmembrane domain M"/>
    <property type="match status" value="1"/>
</dbReference>
<dbReference type="PRINTS" id="PR00119">
    <property type="entry name" value="CATATPASE"/>
</dbReference>
<evidence type="ECO:0000256" key="1">
    <source>
        <dbReference type="ARBA" id="ARBA00004651"/>
    </source>
</evidence>
<keyword evidence="13" id="KW-0406">Ion transport</keyword>
<keyword evidence="7 15" id="KW-0479">Metal-binding</keyword>
<dbReference type="Pfam" id="PF00122">
    <property type="entry name" value="E1-E2_ATPase"/>
    <property type="match status" value="1"/>
</dbReference>
<dbReference type="NCBIfam" id="TIGR01511">
    <property type="entry name" value="ATPase-IB1_Cu"/>
    <property type="match status" value="1"/>
</dbReference>
<dbReference type="InterPro" id="IPR018303">
    <property type="entry name" value="ATPase_P-typ_P_site"/>
</dbReference>
<feature type="transmembrane region" description="Helical" evidence="15">
    <location>
        <begin position="165"/>
        <end position="188"/>
    </location>
</feature>
<evidence type="ECO:0000256" key="3">
    <source>
        <dbReference type="ARBA" id="ARBA00022448"/>
    </source>
</evidence>
<dbReference type="PANTHER" id="PTHR43520:SF5">
    <property type="entry name" value="CATION-TRANSPORTING P-TYPE ATPASE-RELATED"/>
    <property type="match status" value="1"/>
</dbReference>
<keyword evidence="9 15" id="KW-0067">ATP-binding</keyword>
<keyword evidence="3" id="KW-0813">Transport</keyword>
<dbReference type="CDD" id="cd00371">
    <property type="entry name" value="HMA"/>
    <property type="match status" value="1"/>
</dbReference>
<keyword evidence="4 15" id="KW-1003">Cell membrane</keyword>
<dbReference type="PANTHER" id="PTHR43520">
    <property type="entry name" value="ATP7, ISOFORM B"/>
    <property type="match status" value="1"/>
</dbReference>
<dbReference type="InterPro" id="IPR006121">
    <property type="entry name" value="HMA_dom"/>
</dbReference>
<feature type="transmembrane region" description="Helical" evidence="15">
    <location>
        <begin position="409"/>
        <end position="432"/>
    </location>
</feature>
<proteinExistence type="inferred from homology"/>
<evidence type="ECO:0000256" key="10">
    <source>
        <dbReference type="ARBA" id="ARBA00022842"/>
    </source>
</evidence>